<proteinExistence type="predicted"/>
<name>A0AAW0BD91_9AGAR</name>
<dbReference type="Proteomes" id="UP001362999">
    <property type="component" value="Unassembled WGS sequence"/>
</dbReference>
<reference evidence="1 2" key="1">
    <citation type="journal article" date="2024" name="J Genomics">
        <title>Draft genome sequencing and assembly of Favolaschia claudopus CIRM-BRFM 2984 isolated from oak limbs.</title>
        <authorList>
            <person name="Navarro D."/>
            <person name="Drula E."/>
            <person name="Chaduli D."/>
            <person name="Cazenave R."/>
            <person name="Ahrendt S."/>
            <person name="Wang J."/>
            <person name="Lipzen A."/>
            <person name="Daum C."/>
            <person name="Barry K."/>
            <person name="Grigoriev I.V."/>
            <person name="Favel A."/>
            <person name="Rosso M.N."/>
            <person name="Martin F."/>
        </authorList>
    </citation>
    <scope>NUCLEOTIDE SEQUENCE [LARGE SCALE GENOMIC DNA]</scope>
    <source>
        <strain evidence="1 2">CIRM-BRFM 2984</strain>
    </source>
</reference>
<keyword evidence="2" id="KW-1185">Reference proteome</keyword>
<organism evidence="1 2">
    <name type="scientific">Favolaschia claudopus</name>
    <dbReference type="NCBI Taxonomy" id="2862362"/>
    <lineage>
        <taxon>Eukaryota</taxon>
        <taxon>Fungi</taxon>
        <taxon>Dikarya</taxon>
        <taxon>Basidiomycota</taxon>
        <taxon>Agaricomycotina</taxon>
        <taxon>Agaricomycetes</taxon>
        <taxon>Agaricomycetidae</taxon>
        <taxon>Agaricales</taxon>
        <taxon>Marasmiineae</taxon>
        <taxon>Mycenaceae</taxon>
        <taxon>Favolaschia</taxon>
    </lineage>
</organism>
<dbReference type="AlphaFoldDB" id="A0AAW0BD91"/>
<comment type="caution">
    <text evidence="1">The sequence shown here is derived from an EMBL/GenBank/DDBJ whole genome shotgun (WGS) entry which is preliminary data.</text>
</comment>
<evidence type="ECO:0000313" key="1">
    <source>
        <dbReference type="EMBL" id="KAK7023993.1"/>
    </source>
</evidence>
<sequence>MVDVGHQYELKNNFRGQFDYLSAIYGVLVSKNNRGATPNHFRRWKICTVLLATAHNGLKSVNLGGITAVRERDWRTKLYEDARKFPLDPQRGNVRLVILFLQSFAVKAARRPRLIPEQIQIPVSLSIHQLNKSPEFIPTFLLRGPTDESS</sequence>
<gene>
    <name evidence="1" type="ORF">R3P38DRAFT_2779470</name>
</gene>
<protein>
    <submittedName>
        <fullName evidence="1">Uncharacterized protein</fullName>
    </submittedName>
</protein>
<evidence type="ECO:0000313" key="2">
    <source>
        <dbReference type="Proteomes" id="UP001362999"/>
    </source>
</evidence>
<dbReference type="EMBL" id="JAWWNJ010000035">
    <property type="protein sequence ID" value="KAK7023993.1"/>
    <property type="molecule type" value="Genomic_DNA"/>
</dbReference>
<accession>A0AAW0BD91</accession>